<dbReference type="InterPro" id="IPR046373">
    <property type="entry name" value="Acyl-CoA_Oxase/DH_mid-dom_sf"/>
</dbReference>
<evidence type="ECO:0000256" key="3">
    <source>
        <dbReference type="ARBA" id="ARBA00022630"/>
    </source>
</evidence>
<dbReference type="GO" id="GO:0016627">
    <property type="term" value="F:oxidoreductase activity, acting on the CH-CH group of donors"/>
    <property type="evidence" value="ECO:0007669"/>
    <property type="project" value="InterPro"/>
</dbReference>
<dbReference type="FunFam" id="2.40.110.10:FF:000011">
    <property type="entry name" value="Acyl-CoA dehydrogenase FadE34"/>
    <property type="match status" value="1"/>
</dbReference>
<evidence type="ECO:0000256" key="4">
    <source>
        <dbReference type="ARBA" id="ARBA00022827"/>
    </source>
</evidence>
<evidence type="ECO:0000313" key="11">
    <source>
        <dbReference type="Proteomes" id="UP000237752"/>
    </source>
</evidence>
<dbReference type="GO" id="GO:0050660">
    <property type="term" value="F:flavin adenine dinucleotide binding"/>
    <property type="evidence" value="ECO:0007669"/>
    <property type="project" value="InterPro"/>
</dbReference>
<dbReference type="Proteomes" id="UP000237752">
    <property type="component" value="Unassembled WGS sequence"/>
</dbReference>
<dbReference type="InterPro" id="IPR052161">
    <property type="entry name" value="Mycobact_Acyl-CoA_DH"/>
</dbReference>
<feature type="domain" description="Acyl-CoA dehydrogenase/oxidase C-terminal" evidence="7">
    <location>
        <begin position="234"/>
        <end position="397"/>
    </location>
</feature>
<dbReference type="Pfam" id="PF02770">
    <property type="entry name" value="Acyl-CoA_dh_M"/>
    <property type="match status" value="1"/>
</dbReference>
<dbReference type="Gene3D" id="2.40.110.10">
    <property type="entry name" value="Butyryl-CoA Dehydrogenase, subunit A, domain 2"/>
    <property type="match status" value="1"/>
</dbReference>
<dbReference type="Pfam" id="PF02771">
    <property type="entry name" value="Acyl-CoA_dh_N"/>
    <property type="match status" value="1"/>
</dbReference>
<proteinExistence type="inferred from homology"/>
<dbReference type="RefSeq" id="WP_106349960.1">
    <property type="nucleotide sequence ID" value="NZ_PVUE01000014.1"/>
</dbReference>
<keyword evidence="4 6" id="KW-0274">FAD</keyword>
<reference evidence="10 11" key="1">
    <citation type="submission" date="2018-03" db="EMBL/GenBank/DDBJ databases">
        <title>Genomic Encyclopedia of Archaeal and Bacterial Type Strains, Phase II (KMG-II): from individual species to whole genera.</title>
        <authorList>
            <person name="Goeker M."/>
        </authorList>
    </citation>
    <scope>NUCLEOTIDE SEQUENCE [LARGE SCALE GENOMIC DNA]</scope>
    <source>
        <strain evidence="10 11">DSM 100065</strain>
    </source>
</reference>
<dbReference type="InterPro" id="IPR037069">
    <property type="entry name" value="AcylCoA_DH/ox_N_sf"/>
</dbReference>
<dbReference type="SUPFAM" id="SSF56645">
    <property type="entry name" value="Acyl-CoA dehydrogenase NM domain-like"/>
    <property type="match status" value="1"/>
</dbReference>
<dbReference type="Gene3D" id="1.10.540.10">
    <property type="entry name" value="Acyl-CoA dehydrogenase/oxidase, N-terminal domain"/>
    <property type="match status" value="1"/>
</dbReference>
<dbReference type="SUPFAM" id="SSF47203">
    <property type="entry name" value="Acyl-CoA dehydrogenase C-terminal domain-like"/>
    <property type="match status" value="1"/>
</dbReference>
<protein>
    <recommendedName>
        <fullName evidence="12">Alkylation response protein AidB-like acyl-CoA dehydrogenase</fullName>
    </recommendedName>
</protein>
<dbReference type="Gene3D" id="1.20.140.10">
    <property type="entry name" value="Butyryl-CoA Dehydrogenase, subunit A, domain 3"/>
    <property type="match status" value="1"/>
</dbReference>
<evidence type="ECO:0000256" key="2">
    <source>
        <dbReference type="ARBA" id="ARBA00009347"/>
    </source>
</evidence>
<evidence type="ECO:0000256" key="1">
    <source>
        <dbReference type="ARBA" id="ARBA00001974"/>
    </source>
</evidence>
<feature type="domain" description="Acyl-CoA oxidase/dehydrogenase middle" evidence="8">
    <location>
        <begin position="128"/>
        <end position="221"/>
    </location>
</feature>
<gene>
    <name evidence="10" type="ORF">CLV47_11481</name>
</gene>
<evidence type="ECO:0000256" key="6">
    <source>
        <dbReference type="RuleBase" id="RU362125"/>
    </source>
</evidence>
<name>A0A2T0ZWX2_9ACTN</name>
<dbReference type="AlphaFoldDB" id="A0A2T0ZWX2"/>
<dbReference type="InterPro" id="IPR013786">
    <property type="entry name" value="AcylCoA_DH/ox_N"/>
</dbReference>
<dbReference type="EMBL" id="PVUE01000014">
    <property type="protein sequence ID" value="PRZ40784.1"/>
    <property type="molecule type" value="Genomic_DNA"/>
</dbReference>
<sequence length="416" mass="45966">MEPVFTPEVEEYRLQVRQFLADLLPPDWHGSGRLADEDYTAFSQDLRKKLYAGGYLAINWPKKYGGQGLTLAHQVVLAEELTRAGLPNGTDNDVFSIQMFGNTLLAFGTEEQKQRFIPRLLRGDDVWCQGYSEPRAGSDLGNIGTKAVLEDGTWRINGQKIWTSEAQNANWIFVLVRTDTDAPKHKGLTLLACPIDQPGVEVRPIRQLNGRSGFNEVFFTDALTPEDNTIGLVNQGWKVAMGLLEFERGGAAAILAARFEEELSRLIELARRQGKIEDSAVRRKLAWCKGRVIGMRLLGYKALTRGLTGAAPGPESALTKLYWTEYHRVVTELSMELLGDDALVLTGRFPTIIDGPDAPGSTQDTATWVGAFLSGRASTIYAGTNQIQRNLLAERVLGMPREPRSDSGAWNAQGKS</sequence>
<comment type="caution">
    <text evidence="10">The sequence shown here is derived from an EMBL/GenBank/DDBJ whole genome shotgun (WGS) entry which is preliminary data.</text>
</comment>
<accession>A0A2T0ZWX2</accession>
<dbReference type="PANTHER" id="PTHR43292:SF3">
    <property type="entry name" value="ACYL-COA DEHYDROGENASE FADE29"/>
    <property type="match status" value="1"/>
</dbReference>
<dbReference type="InterPro" id="IPR009075">
    <property type="entry name" value="AcylCo_DH/oxidase_C"/>
</dbReference>
<organism evidence="10 11">
    <name type="scientific">Antricoccus suffuscus</name>
    <dbReference type="NCBI Taxonomy" id="1629062"/>
    <lineage>
        <taxon>Bacteria</taxon>
        <taxon>Bacillati</taxon>
        <taxon>Actinomycetota</taxon>
        <taxon>Actinomycetes</taxon>
        <taxon>Geodermatophilales</taxon>
        <taxon>Antricoccaceae</taxon>
        <taxon>Antricoccus</taxon>
    </lineage>
</organism>
<keyword evidence="5 6" id="KW-0560">Oxidoreductase</keyword>
<dbReference type="InterPro" id="IPR036250">
    <property type="entry name" value="AcylCo_DH-like_C"/>
</dbReference>
<feature type="domain" description="Acyl-CoA dehydrogenase/oxidase N-terminal" evidence="9">
    <location>
        <begin position="6"/>
        <end position="124"/>
    </location>
</feature>
<dbReference type="InterPro" id="IPR006091">
    <property type="entry name" value="Acyl-CoA_Oxase/DH_mid-dom"/>
</dbReference>
<dbReference type="InterPro" id="IPR009100">
    <property type="entry name" value="AcylCoA_DH/oxidase_NM_dom_sf"/>
</dbReference>
<evidence type="ECO:0000259" key="9">
    <source>
        <dbReference type="Pfam" id="PF02771"/>
    </source>
</evidence>
<dbReference type="GO" id="GO:0005886">
    <property type="term" value="C:plasma membrane"/>
    <property type="evidence" value="ECO:0007669"/>
    <property type="project" value="TreeGrafter"/>
</dbReference>
<evidence type="ECO:0000313" key="10">
    <source>
        <dbReference type="EMBL" id="PRZ40784.1"/>
    </source>
</evidence>
<dbReference type="OrthoDB" id="3964153at2"/>
<evidence type="ECO:0008006" key="12">
    <source>
        <dbReference type="Google" id="ProtNLM"/>
    </source>
</evidence>
<evidence type="ECO:0000259" key="8">
    <source>
        <dbReference type="Pfam" id="PF02770"/>
    </source>
</evidence>
<comment type="cofactor">
    <cofactor evidence="1 6">
        <name>FAD</name>
        <dbReference type="ChEBI" id="CHEBI:57692"/>
    </cofactor>
</comment>
<evidence type="ECO:0000259" key="7">
    <source>
        <dbReference type="Pfam" id="PF00441"/>
    </source>
</evidence>
<evidence type="ECO:0000256" key="5">
    <source>
        <dbReference type="ARBA" id="ARBA00023002"/>
    </source>
</evidence>
<keyword evidence="11" id="KW-1185">Reference proteome</keyword>
<comment type="similarity">
    <text evidence="2 6">Belongs to the acyl-CoA dehydrogenase family.</text>
</comment>
<keyword evidence="3 6" id="KW-0285">Flavoprotein</keyword>
<dbReference type="PANTHER" id="PTHR43292">
    <property type="entry name" value="ACYL-COA DEHYDROGENASE"/>
    <property type="match status" value="1"/>
</dbReference>
<dbReference type="Pfam" id="PF00441">
    <property type="entry name" value="Acyl-CoA_dh_1"/>
    <property type="match status" value="1"/>
</dbReference>